<evidence type="ECO:0000256" key="8">
    <source>
        <dbReference type="ARBA" id="ARBA00022679"/>
    </source>
</evidence>
<dbReference type="EMBL" id="JACHOQ010000002">
    <property type="protein sequence ID" value="MBB5739478.1"/>
    <property type="molecule type" value="Genomic_DNA"/>
</dbReference>
<dbReference type="RefSeq" id="WP_183215705.1">
    <property type="nucleotide sequence ID" value="NZ_CAJFZW010000004.1"/>
</dbReference>
<protein>
    <recommendedName>
        <fullName evidence="4 11">Lipid-A-disaccharide synthase</fullName>
        <ecNumber evidence="3 11">2.4.1.182</ecNumber>
    </recommendedName>
</protein>
<evidence type="ECO:0000256" key="3">
    <source>
        <dbReference type="ARBA" id="ARBA00012687"/>
    </source>
</evidence>
<gene>
    <name evidence="12" type="ORF">GGQ93_001180</name>
</gene>
<dbReference type="Pfam" id="PF02684">
    <property type="entry name" value="LpxB"/>
    <property type="match status" value="1"/>
</dbReference>
<dbReference type="InterPro" id="IPR003835">
    <property type="entry name" value="Glyco_trans_19"/>
</dbReference>
<keyword evidence="13" id="KW-1185">Reference proteome</keyword>
<keyword evidence="6" id="KW-0441">Lipid A biosynthesis</keyword>
<keyword evidence="9" id="KW-0443">Lipid metabolism</keyword>
<evidence type="ECO:0000256" key="10">
    <source>
        <dbReference type="ARBA" id="ARBA00048975"/>
    </source>
</evidence>
<comment type="caution">
    <text evidence="12">The sequence shown here is derived from an EMBL/GenBank/DDBJ whole genome shotgun (WGS) entry which is preliminary data.</text>
</comment>
<evidence type="ECO:0000256" key="7">
    <source>
        <dbReference type="ARBA" id="ARBA00022676"/>
    </source>
</evidence>
<dbReference type="GO" id="GO:0008915">
    <property type="term" value="F:lipid-A-disaccharide synthase activity"/>
    <property type="evidence" value="ECO:0007669"/>
    <property type="project" value="UniProtKB-UniRule"/>
</dbReference>
<evidence type="ECO:0000313" key="13">
    <source>
        <dbReference type="Proteomes" id="UP000527324"/>
    </source>
</evidence>
<dbReference type="GO" id="GO:0009245">
    <property type="term" value="P:lipid A biosynthetic process"/>
    <property type="evidence" value="ECO:0007669"/>
    <property type="project" value="UniProtKB-UniRule"/>
</dbReference>
<organism evidence="12 13">
    <name type="scientific">Brevundimonas aurantiaca</name>
    <dbReference type="NCBI Taxonomy" id="74316"/>
    <lineage>
        <taxon>Bacteria</taxon>
        <taxon>Pseudomonadati</taxon>
        <taxon>Pseudomonadota</taxon>
        <taxon>Alphaproteobacteria</taxon>
        <taxon>Caulobacterales</taxon>
        <taxon>Caulobacteraceae</taxon>
        <taxon>Brevundimonas</taxon>
    </lineage>
</organism>
<comment type="catalytic activity">
    <reaction evidence="10">
        <text>a lipid X + a UDP-2-N,3-O-bis[(3R)-3-hydroxyacyl]-alpha-D-glucosamine = a lipid A disaccharide + UDP + H(+)</text>
        <dbReference type="Rhea" id="RHEA:67828"/>
        <dbReference type="ChEBI" id="CHEBI:15378"/>
        <dbReference type="ChEBI" id="CHEBI:58223"/>
        <dbReference type="ChEBI" id="CHEBI:137748"/>
        <dbReference type="ChEBI" id="CHEBI:176338"/>
        <dbReference type="ChEBI" id="CHEBI:176343"/>
        <dbReference type="EC" id="2.4.1.182"/>
    </reaction>
</comment>
<dbReference type="GO" id="GO:0005543">
    <property type="term" value="F:phospholipid binding"/>
    <property type="evidence" value="ECO:0007669"/>
    <property type="project" value="TreeGrafter"/>
</dbReference>
<comment type="similarity">
    <text evidence="2">Belongs to the LpxB family.</text>
</comment>
<dbReference type="PANTHER" id="PTHR30372">
    <property type="entry name" value="LIPID-A-DISACCHARIDE SYNTHASE"/>
    <property type="match status" value="1"/>
</dbReference>
<evidence type="ECO:0000256" key="6">
    <source>
        <dbReference type="ARBA" id="ARBA00022556"/>
    </source>
</evidence>
<sequence>MSRPLKIMLVAAEASGDALGAGLARALRARLGQGVSFVGIGGPRMAAEGVVSPFDIAELSILGWIEGLRAYRTVRRRVAETAALAAREQPDAVVLIDSWGFTIRVAEAIRAARPDVPLIKYVGPQVWASRPGRARTLARAVDHLLALYSFDAPWFEREGLPTTVVGSSALHVDMGGADGAAFRARRGVTPDAKLLLILPGSRPAEIARMTPVYEATVKRLKAQDPGLEVAVVAAGTVSKDVVGRVSAWPFRVHVVDEAEKYDAMRAATAALATSGTVSTELALAGAPMVIAYKIGGVSYQLMKRLVTAEHITLFNIAAGERIAPEFIQGEASAENLAAAVGRLLNDPQAAAEQARRQTAALDLMGRGGPDPSTLAAEAVLRVIEAKAAG</sequence>
<evidence type="ECO:0000313" key="12">
    <source>
        <dbReference type="EMBL" id="MBB5739478.1"/>
    </source>
</evidence>
<name>A0A7W9C5K2_9CAUL</name>
<keyword evidence="5" id="KW-0444">Lipid biosynthesis</keyword>
<proteinExistence type="inferred from homology"/>
<evidence type="ECO:0000256" key="11">
    <source>
        <dbReference type="NCBIfam" id="TIGR00215"/>
    </source>
</evidence>
<reference evidence="12 13" key="1">
    <citation type="submission" date="2020-08" db="EMBL/GenBank/DDBJ databases">
        <title>Genomic Encyclopedia of Type Strains, Phase IV (KMG-IV): sequencing the most valuable type-strain genomes for metagenomic binning, comparative biology and taxonomic classification.</title>
        <authorList>
            <person name="Goeker M."/>
        </authorList>
    </citation>
    <scope>NUCLEOTIDE SEQUENCE [LARGE SCALE GENOMIC DNA]</scope>
    <source>
        <strain evidence="12 13">DSM 4731</strain>
    </source>
</reference>
<dbReference type="AlphaFoldDB" id="A0A7W9C5K2"/>
<dbReference type="Gene3D" id="3.40.50.2000">
    <property type="entry name" value="Glycogen Phosphorylase B"/>
    <property type="match status" value="1"/>
</dbReference>
<comment type="function">
    <text evidence="1">Condensation of UDP-2,3-diacylglucosamine and 2,3-diacylglucosamine-1-phosphate to form lipid A disaccharide, a precursor of lipid A, a phosphorylated glycolipid that anchors the lipopolysaccharide to the outer membrane of the cell.</text>
</comment>
<dbReference type="NCBIfam" id="TIGR00215">
    <property type="entry name" value="lpxB"/>
    <property type="match status" value="1"/>
</dbReference>
<dbReference type="Proteomes" id="UP000527324">
    <property type="component" value="Unassembled WGS sequence"/>
</dbReference>
<evidence type="ECO:0000256" key="5">
    <source>
        <dbReference type="ARBA" id="ARBA00022516"/>
    </source>
</evidence>
<evidence type="ECO:0000256" key="2">
    <source>
        <dbReference type="ARBA" id="ARBA00007868"/>
    </source>
</evidence>
<evidence type="ECO:0000256" key="1">
    <source>
        <dbReference type="ARBA" id="ARBA00002056"/>
    </source>
</evidence>
<dbReference type="SUPFAM" id="SSF53756">
    <property type="entry name" value="UDP-Glycosyltransferase/glycogen phosphorylase"/>
    <property type="match status" value="1"/>
</dbReference>
<evidence type="ECO:0000256" key="9">
    <source>
        <dbReference type="ARBA" id="ARBA00023098"/>
    </source>
</evidence>
<keyword evidence="7 12" id="KW-0328">Glycosyltransferase</keyword>
<keyword evidence="8 12" id="KW-0808">Transferase</keyword>
<accession>A0A7W9C5K2</accession>
<evidence type="ECO:0000256" key="4">
    <source>
        <dbReference type="ARBA" id="ARBA00020902"/>
    </source>
</evidence>
<dbReference type="EC" id="2.4.1.182" evidence="3 11"/>
<dbReference type="GO" id="GO:0016020">
    <property type="term" value="C:membrane"/>
    <property type="evidence" value="ECO:0007669"/>
    <property type="project" value="GOC"/>
</dbReference>
<dbReference type="PANTHER" id="PTHR30372:SF4">
    <property type="entry name" value="LIPID-A-DISACCHARIDE SYNTHASE, MITOCHONDRIAL-RELATED"/>
    <property type="match status" value="1"/>
</dbReference>